<evidence type="ECO:0000256" key="7">
    <source>
        <dbReference type="ARBA" id="ARBA00023170"/>
    </source>
</evidence>
<accession>A0A3M6U8Q8</accession>
<feature type="transmembrane region" description="Helical" evidence="9">
    <location>
        <begin position="999"/>
        <end position="1024"/>
    </location>
</feature>
<evidence type="ECO:0000259" key="10">
    <source>
        <dbReference type="PROSITE" id="PS50262"/>
    </source>
</evidence>
<evidence type="ECO:0000256" key="2">
    <source>
        <dbReference type="ARBA" id="ARBA00022475"/>
    </source>
</evidence>
<feature type="domain" description="G-protein coupled receptors family 1 profile" evidence="10">
    <location>
        <begin position="632"/>
        <end position="874"/>
    </location>
</feature>
<proteinExistence type="predicted"/>
<feature type="transmembrane region" description="Helical" evidence="9">
    <location>
        <begin position="913"/>
        <end position="941"/>
    </location>
</feature>
<feature type="transmembrane region" description="Helical" evidence="9">
    <location>
        <begin position="549"/>
        <end position="575"/>
    </location>
</feature>
<evidence type="ECO:0000313" key="11">
    <source>
        <dbReference type="EMBL" id="RMX49904.1"/>
    </source>
</evidence>
<feature type="transmembrane region" description="Helical" evidence="9">
    <location>
        <begin position="64"/>
        <end position="83"/>
    </location>
</feature>
<feature type="transmembrane region" description="Helical" evidence="9">
    <location>
        <begin position="953"/>
        <end position="979"/>
    </location>
</feature>
<dbReference type="CDD" id="cd00637">
    <property type="entry name" value="7tm_classA_rhodopsin-like"/>
    <property type="match status" value="5"/>
</dbReference>
<evidence type="ECO:0000313" key="12">
    <source>
        <dbReference type="Proteomes" id="UP000275408"/>
    </source>
</evidence>
<feature type="transmembrane region" description="Helical" evidence="9">
    <location>
        <begin position="148"/>
        <end position="169"/>
    </location>
</feature>
<dbReference type="GO" id="GO:0005886">
    <property type="term" value="C:plasma membrane"/>
    <property type="evidence" value="ECO:0007669"/>
    <property type="project" value="UniProtKB-SubCell"/>
</dbReference>
<feature type="transmembrane region" description="Helical" evidence="9">
    <location>
        <begin position="1351"/>
        <end position="1375"/>
    </location>
</feature>
<dbReference type="Gene3D" id="1.20.1070.10">
    <property type="entry name" value="Rhodopsin 7-helix transmembrane proteins"/>
    <property type="match status" value="6"/>
</dbReference>
<keyword evidence="5" id="KW-0297">G-protein coupled receptor</keyword>
<name>A0A3M6U8Q8_POCDA</name>
<keyword evidence="6 9" id="KW-0472">Membrane</keyword>
<comment type="subcellular location">
    <subcellularLocation>
        <location evidence="1">Cell membrane</location>
        <topology evidence="1">Multi-pass membrane protein</topology>
    </subcellularLocation>
</comment>
<dbReference type="OrthoDB" id="5983114at2759"/>
<feature type="transmembrane region" description="Helical" evidence="9">
    <location>
        <begin position="1054"/>
        <end position="1075"/>
    </location>
</feature>
<feature type="transmembrane region" description="Helical" evidence="9">
    <location>
        <begin position="741"/>
        <end position="762"/>
    </location>
</feature>
<dbReference type="InterPro" id="IPR017452">
    <property type="entry name" value="GPCR_Rhodpsn_7TM"/>
</dbReference>
<feature type="transmembrane region" description="Helical" evidence="9">
    <location>
        <begin position="1081"/>
        <end position="1107"/>
    </location>
</feature>
<evidence type="ECO:0000256" key="4">
    <source>
        <dbReference type="ARBA" id="ARBA00022989"/>
    </source>
</evidence>
<feature type="transmembrane region" description="Helical" evidence="9">
    <location>
        <begin position="692"/>
        <end position="721"/>
    </location>
</feature>
<evidence type="ECO:0000256" key="9">
    <source>
        <dbReference type="SAM" id="Phobius"/>
    </source>
</evidence>
<feature type="transmembrane region" description="Helical" evidence="9">
    <location>
        <begin position="231"/>
        <end position="253"/>
    </location>
</feature>
<feature type="transmembrane region" description="Helical" evidence="9">
    <location>
        <begin position="175"/>
        <end position="195"/>
    </location>
</feature>
<dbReference type="PROSITE" id="PS50262">
    <property type="entry name" value="G_PROTEIN_RECEP_F1_2"/>
    <property type="match status" value="5"/>
</dbReference>
<dbReference type="InterPro" id="IPR050569">
    <property type="entry name" value="TAAR"/>
</dbReference>
<dbReference type="PANTHER" id="PTHR24249">
    <property type="entry name" value="HISTAMINE RECEPTOR-RELATED G-PROTEIN COUPLED RECEPTOR"/>
    <property type="match status" value="1"/>
</dbReference>
<keyword evidence="3 9" id="KW-0812">Transmembrane</keyword>
<protein>
    <recommendedName>
        <fullName evidence="10">G-protein coupled receptors family 1 profile domain-containing protein</fullName>
    </recommendedName>
</protein>
<feature type="domain" description="G-protein coupled receptors family 1 profile" evidence="10">
    <location>
        <begin position="329"/>
        <end position="573"/>
    </location>
</feature>
<feature type="transmembrane region" description="Helical" evidence="9">
    <location>
        <begin position="1387"/>
        <end position="1407"/>
    </location>
</feature>
<feature type="transmembrane region" description="Helical" evidence="9">
    <location>
        <begin position="1298"/>
        <end position="1316"/>
    </location>
</feature>
<evidence type="ECO:0000256" key="8">
    <source>
        <dbReference type="ARBA" id="ARBA00023224"/>
    </source>
</evidence>
<feature type="transmembrane region" description="Helical" evidence="9">
    <location>
        <begin position="518"/>
        <end position="543"/>
    </location>
</feature>
<dbReference type="PRINTS" id="PR00237">
    <property type="entry name" value="GPCRRHODOPSN"/>
</dbReference>
<feature type="transmembrane region" description="Helical" evidence="9">
    <location>
        <begin position="465"/>
        <end position="485"/>
    </location>
</feature>
<keyword evidence="2" id="KW-1003">Cell membrane</keyword>
<evidence type="ECO:0000256" key="3">
    <source>
        <dbReference type="ARBA" id="ARBA00022692"/>
    </source>
</evidence>
<dbReference type="Proteomes" id="UP000275408">
    <property type="component" value="Unassembled WGS sequence"/>
</dbReference>
<evidence type="ECO:0000256" key="5">
    <source>
        <dbReference type="ARBA" id="ARBA00023040"/>
    </source>
</evidence>
<feature type="domain" description="G-protein coupled receptors family 1 profile" evidence="10">
    <location>
        <begin position="43"/>
        <end position="282"/>
    </location>
</feature>
<dbReference type="InterPro" id="IPR000276">
    <property type="entry name" value="GPCR_Rhodpsn"/>
</dbReference>
<feature type="transmembrane region" description="Helical" evidence="9">
    <location>
        <begin position="438"/>
        <end position="459"/>
    </location>
</feature>
<dbReference type="PANTHER" id="PTHR24249:SF372">
    <property type="entry name" value="G-PROTEIN COUPLED RECEPTORS FAMILY 1 PROFILE DOMAIN-CONTAINING PROTEIN"/>
    <property type="match status" value="1"/>
</dbReference>
<feature type="transmembrane region" description="Helical" evidence="9">
    <location>
        <begin position="852"/>
        <end position="876"/>
    </location>
</feature>
<feature type="transmembrane region" description="Helical" evidence="9">
    <location>
        <begin position="653"/>
        <end position="680"/>
    </location>
</feature>
<feature type="transmembrane region" description="Helical" evidence="9">
    <location>
        <begin position="311"/>
        <end position="338"/>
    </location>
</feature>
<feature type="domain" description="G-protein coupled receptors family 1 profile" evidence="10">
    <location>
        <begin position="994"/>
        <end position="1105"/>
    </location>
</feature>
<feature type="transmembrane region" description="Helical" evidence="9">
    <location>
        <begin position="103"/>
        <end position="127"/>
    </location>
</feature>
<gene>
    <name evidence="11" type="ORF">pdam_00017300</name>
</gene>
<feature type="transmembrane region" description="Helical" evidence="9">
    <location>
        <begin position="769"/>
        <end position="786"/>
    </location>
</feature>
<feature type="transmembrane region" description="Helical" evidence="9">
    <location>
        <begin position="350"/>
        <end position="376"/>
    </location>
</feature>
<reference evidence="11 12" key="1">
    <citation type="journal article" date="2018" name="Sci. Rep.">
        <title>Comparative analysis of the Pocillopora damicornis genome highlights role of immune system in coral evolution.</title>
        <authorList>
            <person name="Cunning R."/>
            <person name="Bay R.A."/>
            <person name="Gillette P."/>
            <person name="Baker A.C."/>
            <person name="Traylor-Knowles N."/>
        </authorList>
    </citation>
    <scope>NUCLEOTIDE SEQUENCE [LARGE SCALE GENOMIC DNA]</scope>
    <source>
        <strain evidence="11">RSMAS</strain>
        <tissue evidence="11">Whole animal</tissue>
    </source>
</reference>
<sequence length="1425" mass="161235">MSKFEEECKRRLNEVAITVDLHHKVMLSICVFYFAFSPMAIVGNVLVIRAMLKVSSLPASFKRLILSLAVSDLAVGLFLQPMYGTIIALQLSERNSQFLCPSLLTIHLFVTFLVAGASFMTIAAIALDRLLAVYLHLRYQELVTPKRIQILLLLLWLGAAFGASVFISLSKLSDLIAVITQIIGFTITTVAYFYLYKAVQYHQNQIKSQCQVQDQNAVQICREKKSALNTLYVYVVFIACYFPLLFSSILLMVDHSRTSFQVAYNISGFMVFLNSSLNPFISRDSTICEKTALRETSTYQLVRLAEHQNHFLLSLCVLNFIFCIVAILGNLIVIRALLKASMPATLKAMFLSLAFSDLSVGLLVQPMHGTIIAVILYKTSERNDDLDFLCPVFVTVYLMAAYFFAVASFCSIVTIAVDRLLAVSLHLRYREFVTMKRVLIVLFMLWSTSGLMALVYILLPNYNDIVAVVLEVLGLLVTSVAYFQIFKVARYHQNQILAQCQITTDLEKMRVGRVKRSAYNAFYVYAVFVICYLPNIFCGILLVTSEFSISLITAFYVTILLIYLNSSVNVVVYCWRYREIRETWRQMEFTDMVVQLCNEKLEGYVKVLHFGWRFVLVVCVLNLLWAVVAVLGNVLVIRALMKAKTIPATLRPLFLSLAVSDLTVGLFAQLMFGVVMALMLKMSADGNFNLDLFCPSIVTISQLSLYGLVTASVLSVAAIAIDRLLAVSLHLRYRELVTPRRTIIVVKLSWIASGIIAGIYIFLPNYNDIVGVFMEVSMLLVTAFAYCRIYKVVHYHQNQIQSQISHQEAIEFAREKRSSLNTFCVFVVLLACYLPDLCCGILILAEESRMQFLIAFHASGFLVFLNSSINPLIYYWRYQEIRGIMKNTSKFAMGSLFCKQRLEENMKLLTHHWIFMITFCVLNLMFSVLTCLANLIVISALRKASSVPSNLKILFLSLAVADFAVGMCPQLMFGVIVAVMLHKNANGDQPFDLCSTSFILLYFFLFLLASASFLTILAIAAVRYHQNRINSQMREGGHRLKVFIREQRAAINSLFFYVIFLACYTPHLCGTILLLTDSTSISYLVANHATLFLVILNSALNPLVYCWRYRQIRSNRNDYLMVEKFCDLQLQELHIMLHSNREFLLFLFISILFSSLVATIGGFLVIGAMWKSSSMSPAVRKVFMSLSFSDLAVGIFAQPLFGGIIAEMLRMAANGEYNFSVFCPVTLTISHFCTFSLACASFLNVTVIAIDRLLAIYLHLRYHELVTSKRLSLALVSVWIASGIAAGIYVSLPEYSDMVADVLLILGLFLTSVAYFKIYKAVIYHRNQIQTQLQRHDDQEISKAREKKSAINALVVYVVFLGCYLPYLCCTLILIADNSRASSIIAYYVSFILILLNSSINPIIYCWRIREIRQIVKRIVKNLLC</sequence>
<dbReference type="Pfam" id="PF00001">
    <property type="entry name" value="7tm_1"/>
    <property type="match status" value="7"/>
</dbReference>
<organism evidence="11 12">
    <name type="scientific">Pocillopora damicornis</name>
    <name type="common">Cauliflower coral</name>
    <name type="synonym">Millepora damicornis</name>
    <dbReference type="NCBI Taxonomy" id="46731"/>
    <lineage>
        <taxon>Eukaryota</taxon>
        <taxon>Metazoa</taxon>
        <taxon>Cnidaria</taxon>
        <taxon>Anthozoa</taxon>
        <taxon>Hexacorallia</taxon>
        <taxon>Scleractinia</taxon>
        <taxon>Astrocoeniina</taxon>
        <taxon>Pocilloporidae</taxon>
        <taxon>Pocillopora</taxon>
    </lineage>
</organism>
<keyword evidence="12" id="KW-1185">Reference proteome</keyword>
<feature type="transmembrane region" description="Helical" evidence="9">
    <location>
        <begin position="820"/>
        <end position="845"/>
    </location>
</feature>
<keyword evidence="4 9" id="KW-1133">Transmembrane helix</keyword>
<evidence type="ECO:0000256" key="6">
    <source>
        <dbReference type="ARBA" id="ARBA00023136"/>
    </source>
</evidence>
<keyword evidence="8" id="KW-0807">Transducer</keyword>
<feature type="transmembrane region" description="Helical" evidence="9">
    <location>
        <begin position="1143"/>
        <end position="1170"/>
    </location>
</feature>
<feature type="transmembrane region" description="Helical" evidence="9">
    <location>
        <begin position="396"/>
        <end position="417"/>
    </location>
</feature>
<feature type="domain" description="G-protein coupled receptors family 1 profile" evidence="10">
    <location>
        <begin position="1161"/>
        <end position="1405"/>
    </location>
</feature>
<dbReference type="GO" id="GO:0004930">
    <property type="term" value="F:G protein-coupled receptor activity"/>
    <property type="evidence" value="ECO:0007669"/>
    <property type="project" value="UniProtKB-KW"/>
</dbReference>
<evidence type="ECO:0000256" key="1">
    <source>
        <dbReference type="ARBA" id="ARBA00004651"/>
    </source>
</evidence>
<feature type="transmembrane region" description="Helical" evidence="9">
    <location>
        <begin position="1272"/>
        <end position="1292"/>
    </location>
</feature>
<feature type="transmembrane region" description="Helical" evidence="9">
    <location>
        <begin position="614"/>
        <end position="641"/>
    </location>
</feature>
<dbReference type="EMBL" id="RCHS01002030">
    <property type="protein sequence ID" value="RMX49904.1"/>
    <property type="molecule type" value="Genomic_DNA"/>
</dbReference>
<keyword evidence="7" id="KW-0675">Receptor</keyword>
<dbReference type="SUPFAM" id="SSF81321">
    <property type="entry name" value="Family A G protein-coupled receptor-like"/>
    <property type="match status" value="5"/>
</dbReference>
<comment type="caution">
    <text evidence="11">The sequence shown here is derived from an EMBL/GenBank/DDBJ whole genome shotgun (WGS) entry which is preliminary data.</text>
</comment>
<feature type="transmembrane region" description="Helical" evidence="9">
    <location>
        <begin position="25"/>
        <end position="52"/>
    </location>
</feature>